<accession>A0A7J6PRS9</accession>
<comment type="caution">
    <text evidence="2">The sequence shown here is derived from an EMBL/GenBank/DDBJ whole genome shotgun (WGS) entry which is preliminary data.</text>
</comment>
<evidence type="ECO:0000256" key="1">
    <source>
        <dbReference type="SAM" id="MobiDB-lite"/>
    </source>
</evidence>
<feature type="compositionally biased region" description="Polar residues" evidence="1">
    <location>
        <begin position="1"/>
        <end position="10"/>
    </location>
</feature>
<feature type="compositionally biased region" description="Polar residues" evidence="1">
    <location>
        <begin position="30"/>
        <end position="39"/>
    </location>
</feature>
<feature type="compositionally biased region" description="Basic residues" evidence="1">
    <location>
        <begin position="44"/>
        <end position="67"/>
    </location>
</feature>
<organism evidence="2 3">
    <name type="scientific">Perkinsus olseni</name>
    <name type="common">Perkinsus atlanticus</name>
    <dbReference type="NCBI Taxonomy" id="32597"/>
    <lineage>
        <taxon>Eukaryota</taxon>
        <taxon>Sar</taxon>
        <taxon>Alveolata</taxon>
        <taxon>Perkinsozoa</taxon>
        <taxon>Perkinsea</taxon>
        <taxon>Perkinsida</taxon>
        <taxon>Perkinsidae</taxon>
        <taxon>Perkinsus</taxon>
    </lineage>
</organism>
<evidence type="ECO:0000313" key="2">
    <source>
        <dbReference type="EMBL" id="KAF4698330.1"/>
    </source>
</evidence>
<dbReference type="AlphaFoldDB" id="A0A7J6PRS9"/>
<feature type="non-terminal residue" evidence="2">
    <location>
        <position position="529"/>
    </location>
</feature>
<gene>
    <name evidence="2" type="ORF">FOZ63_023404</name>
</gene>
<protein>
    <submittedName>
        <fullName evidence="2">Uncharacterized protein</fullName>
    </submittedName>
</protein>
<sequence>MSFTGQTEVLSSPPPVATNLPKSFSMPETARSSCSSLASMNLEHHRKGSSQRSKGRKKKKSSVRRHNRDYEGTARRTFDCYSCIKRIRAHRPIYLRNDFTYCSRTCRERGVSELFGKFARHDGLTPEELDNLSVRQLGILRSKVVDVCAAMAVQAITVSAMRRYDGGGGDPGIAARTYLHPEDYSTGAQNADRDGQFDDDEEAAAVEAEETAREKLENQWRDRPMTIMEAAQARARMMIHNLARRLSSNALVSRAVNTYSTSREWGQELTKNTSVGMLFSYLPELQGPTLPQDRTDASLAARVELEQEAAIEASMYCPVGGSSCSSMYMDSTMESSGMFRDPETYLPSQKRATGSLTLGPNRALLPYRLNAERWVPEDAVTTTATAAKCNSATSDYHRTLPLEFGHDDEIRTLTYCLQVSRCTFNSGDSASPGPVLESSKSGLDGHDLCGNVNLVREANVQRREEEIKGRQRERLEKKHKLWQIVQESAAARKDELRESRFAKSAAKARQSRLRELENDYKERCREVKI</sequence>
<keyword evidence="3" id="KW-1185">Reference proteome</keyword>
<proteinExistence type="predicted"/>
<dbReference type="EMBL" id="JABANO010038574">
    <property type="protein sequence ID" value="KAF4698330.1"/>
    <property type="molecule type" value="Genomic_DNA"/>
</dbReference>
<reference evidence="2 3" key="1">
    <citation type="submission" date="2020-04" db="EMBL/GenBank/DDBJ databases">
        <title>Perkinsus olseni comparative genomics.</title>
        <authorList>
            <person name="Bogema D.R."/>
        </authorList>
    </citation>
    <scope>NUCLEOTIDE SEQUENCE [LARGE SCALE GENOMIC DNA]</scope>
    <source>
        <strain evidence="2 3">ATCC PRA-207</strain>
    </source>
</reference>
<feature type="region of interest" description="Disordered" evidence="1">
    <location>
        <begin position="1"/>
        <end position="69"/>
    </location>
</feature>
<name>A0A7J6PRS9_PEROL</name>
<dbReference type="Proteomes" id="UP000553632">
    <property type="component" value="Unassembled WGS sequence"/>
</dbReference>
<evidence type="ECO:0000313" key="3">
    <source>
        <dbReference type="Proteomes" id="UP000553632"/>
    </source>
</evidence>